<accession>D8UJ62</accession>
<dbReference type="AlphaFoldDB" id="D8UJ62"/>
<dbReference type="SUPFAM" id="SSF53335">
    <property type="entry name" value="S-adenosyl-L-methionine-dependent methyltransferases"/>
    <property type="match status" value="1"/>
</dbReference>
<dbReference type="OrthoDB" id="411251at2759"/>
<dbReference type="Pfam" id="PF05050">
    <property type="entry name" value="Methyltransf_21"/>
    <property type="match status" value="1"/>
</dbReference>
<evidence type="ECO:0000256" key="1">
    <source>
        <dbReference type="SAM" id="SignalP"/>
    </source>
</evidence>
<keyword evidence="4" id="KW-1185">Reference proteome</keyword>
<dbReference type="InterPro" id="IPR006342">
    <property type="entry name" value="FkbM_mtfrase"/>
</dbReference>
<keyword evidence="1" id="KW-0732">Signal</keyword>
<dbReference type="Proteomes" id="UP000001058">
    <property type="component" value="Unassembled WGS sequence"/>
</dbReference>
<dbReference type="InterPro" id="IPR052514">
    <property type="entry name" value="SAM-dependent_MTase"/>
</dbReference>
<dbReference type="PANTHER" id="PTHR34203">
    <property type="entry name" value="METHYLTRANSFERASE, FKBM FAMILY PROTEIN"/>
    <property type="match status" value="1"/>
</dbReference>
<protein>
    <recommendedName>
        <fullName evidence="2">Methyltransferase FkbM domain-containing protein</fullName>
    </recommendedName>
</protein>
<dbReference type="InterPro" id="IPR029063">
    <property type="entry name" value="SAM-dependent_MTases_sf"/>
</dbReference>
<name>D8UJ62_VOLCA</name>
<sequence length="511" mass="56413">MCKLQTTFLLALFGWLALGLPVAPGAAAVAASASSAAAGPHRRLQTAAATQTKAMQEVCTNTCSKARNGVCEEGRPGKVAANNAPFVMAYCDLGTDCDDCGPWKTSARNISWLTTRNPGPIRFLQSRDVQVRVKAAAVPADIAFSFAYTDPKSDFDVSYHMESSGMVEAGITAITYKLLHERCVKPDGGRALFVDVGANFGWFALLAARLGCRVIAYEPVPLFRSFFEFSVLLNDLSDLIDIRTNVMMSPRTWSTSSIIRPCRPQHPSRQVANRTLPRDMPPLLHTSRDKEAIEVPSVRLEDDVKEDTLLLKIDVEGWEWSVVQGAAAYLAKYDVENVIMEYSPGVPERHFKWDHMAATPAMLITLDNLKYDVEDVKRWQAGTMACPVPPELQQYKLWSLCGGVPEGLNPRSLRSEIGHNTNIWCSKGQGLKFLTLQDVVGILHPNDPTTKYFQTNPMNFGMGSRPCHYLEPDVQVKHRCNCTKLAICGQEQEAAMKAAAEGRISQNYVLP</sequence>
<feature type="domain" description="Methyltransferase FkbM" evidence="2">
    <location>
        <begin position="195"/>
        <end position="350"/>
    </location>
</feature>
<evidence type="ECO:0000313" key="3">
    <source>
        <dbReference type="EMBL" id="EFJ40215.1"/>
    </source>
</evidence>
<dbReference type="eggNOG" id="ENOG502SDXZ">
    <property type="taxonomic scope" value="Eukaryota"/>
</dbReference>
<evidence type="ECO:0000259" key="2">
    <source>
        <dbReference type="Pfam" id="PF05050"/>
    </source>
</evidence>
<dbReference type="EMBL" id="GL378423">
    <property type="protein sequence ID" value="EFJ40215.1"/>
    <property type="molecule type" value="Genomic_DNA"/>
</dbReference>
<proteinExistence type="predicted"/>
<feature type="signal peptide" evidence="1">
    <location>
        <begin position="1"/>
        <end position="19"/>
    </location>
</feature>
<organism evidence="4">
    <name type="scientific">Volvox carteri f. nagariensis</name>
    <dbReference type="NCBI Taxonomy" id="3068"/>
    <lineage>
        <taxon>Eukaryota</taxon>
        <taxon>Viridiplantae</taxon>
        <taxon>Chlorophyta</taxon>
        <taxon>core chlorophytes</taxon>
        <taxon>Chlorophyceae</taxon>
        <taxon>CS clade</taxon>
        <taxon>Chlamydomonadales</taxon>
        <taxon>Volvocaceae</taxon>
        <taxon>Volvox</taxon>
    </lineage>
</organism>
<evidence type="ECO:0000313" key="4">
    <source>
        <dbReference type="Proteomes" id="UP000001058"/>
    </source>
</evidence>
<dbReference type="GeneID" id="9628171"/>
<dbReference type="Gene3D" id="3.40.50.150">
    <property type="entry name" value="Vaccinia Virus protein VP39"/>
    <property type="match status" value="1"/>
</dbReference>
<gene>
    <name evidence="3" type="ORF">VOLCADRAFT_100006</name>
</gene>
<dbReference type="InParanoid" id="D8UJ62"/>
<dbReference type="PANTHER" id="PTHR34203:SF13">
    <property type="entry name" value="EXPRESSED PROTEIN"/>
    <property type="match status" value="1"/>
</dbReference>
<dbReference type="RefSeq" id="XP_002958695.1">
    <property type="nucleotide sequence ID" value="XM_002958649.1"/>
</dbReference>
<feature type="chain" id="PRO_5003124541" description="Methyltransferase FkbM domain-containing protein" evidence="1">
    <location>
        <begin position="20"/>
        <end position="511"/>
    </location>
</feature>
<dbReference type="KEGG" id="vcn:VOLCADRAFT_100006"/>
<reference evidence="3 4" key="1">
    <citation type="journal article" date="2010" name="Science">
        <title>Genomic analysis of organismal complexity in the multicellular green alga Volvox carteri.</title>
        <authorList>
            <person name="Prochnik S.E."/>
            <person name="Umen J."/>
            <person name="Nedelcu A.M."/>
            <person name="Hallmann A."/>
            <person name="Miller S.M."/>
            <person name="Nishii I."/>
            <person name="Ferris P."/>
            <person name="Kuo A."/>
            <person name="Mitros T."/>
            <person name="Fritz-Laylin L.K."/>
            <person name="Hellsten U."/>
            <person name="Chapman J."/>
            <person name="Simakov O."/>
            <person name="Rensing S.A."/>
            <person name="Terry A."/>
            <person name="Pangilinan J."/>
            <person name="Kapitonov V."/>
            <person name="Jurka J."/>
            <person name="Salamov A."/>
            <person name="Shapiro H."/>
            <person name="Schmutz J."/>
            <person name="Grimwood J."/>
            <person name="Lindquist E."/>
            <person name="Lucas S."/>
            <person name="Grigoriev I.V."/>
            <person name="Schmitt R."/>
            <person name="Kirk D."/>
            <person name="Rokhsar D.S."/>
        </authorList>
    </citation>
    <scope>NUCLEOTIDE SEQUENCE [LARGE SCALE GENOMIC DNA]</scope>
    <source>
        <strain evidence="4">f. Nagariensis / Eve</strain>
    </source>
</reference>
<dbReference type="NCBIfam" id="TIGR01444">
    <property type="entry name" value="fkbM_fam"/>
    <property type="match status" value="1"/>
</dbReference>